<dbReference type="PROSITE" id="PS51164">
    <property type="entry name" value="CBM1_2"/>
    <property type="match status" value="1"/>
</dbReference>
<dbReference type="InterPro" id="IPR005103">
    <property type="entry name" value="AA9_LPMO"/>
</dbReference>
<dbReference type="GO" id="GO:0005576">
    <property type="term" value="C:extracellular region"/>
    <property type="evidence" value="ECO:0007669"/>
    <property type="project" value="UniProtKB-SubCell"/>
</dbReference>
<keyword evidence="4" id="KW-0479">Metal-binding</keyword>
<reference evidence="19 20" key="1">
    <citation type="submission" date="2014-04" db="EMBL/GenBank/DDBJ databases">
        <authorList>
            <consortium name="DOE Joint Genome Institute"/>
            <person name="Kuo A."/>
            <person name="Zuccaro A."/>
            <person name="Kohler A."/>
            <person name="Nagy L.G."/>
            <person name="Floudas D."/>
            <person name="Copeland A."/>
            <person name="Barry K.W."/>
            <person name="Cichocki N."/>
            <person name="Veneault-Fourrey C."/>
            <person name="LaButti K."/>
            <person name="Lindquist E.A."/>
            <person name="Lipzen A."/>
            <person name="Lundell T."/>
            <person name="Morin E."/>
            <person name="Murat C."/>
            <person name="Sun H."/>
            <person name="Tunlid A."/>
            <person name="Henrissat B."/>
            <person name="Grigoriev I.V."/>
            <person name="Hibbett D.S."/>
            <person name="Martin F."/>
            <person name="Nordberg H.P."/>
            <person name="Cantor M.N."/>
            <person name="Hua S.X."/>
        </authorList>
    </citation>
    <scope>NUCLEOTIDE SEQUENCE [LARGE SCALE GENOMIC DNA]</scope>
    <source>
        <strain evidence="19 20">MAFF 305830</strain>
    </source>
</reference>
<evidence type="ECO:0000256" key="2">
    <source>
        <dbReference type="ARBA" id="ARBA00004613"/>
    </source>
</evidence>
<organism evidence="19 20">
    <name type="scientific">Serendipita vermifera MAFF 305830</name>
    <dbReference type="NCBI Taxonomy" id="933852"/>
    <lineage>
        <taxon>Eukaryota</taxon>
        <taxon>Fungi</taxon>
        <taxon>Dikarya</taxon>
        <taxon>Basidiomycota</taxon>
        <taxon>Agaricomycotina</taxon>
        <taxon>Agaricomycetes</taxon>
        <taxon>Sebacinales</taxon>
        <taxon>Serendipitaceae</taxon>
        <taxon>Serendipita</taxon>
    </lineage>
</organism>
<keyword evidence="6 15" id="KW-0136">Cellulose degradation</keyword>
<comment type="function">
    <text evidence="15">Lytic polysaccharide monooxygenase (LMPO) that depolymerizes crystalline and amorphous polysaccharides via the oxidation of scissile alpha- or beta-(1-4)-glycosidic bonds, yielding C1 and/or C4 oxidation products. Catalysis by LPMOs requires the reduction of the active-site copper from Cu(II) to Cu(I) by a reducing agent and H(2)O(2) or O(2) as a cosubstrate.</text>
</comment>
<feature type="signal peptide" evidence="17">
    <location>
        <begin position="1"/>
        <end position="19"/>
    </location>
</feature>
<dbReference type="GO" id="GO:0030248">
    <property type="term" value="F:cellulose binding"/>
    <property type="evidence" value="ECO:0007669"/>
    <property type="project" value="UniProtKB-UniRule"/>
</dbReference>
<name>A0A0C2XVL3_SERVB</name>
<evidence type="ECO:0000313" key="19">
    <source>
        <dbReference type="EMBL" id="KIM32927.1"/>
    </source>
</evidence>
<dbReference type="EMBL" id="KN824279">
    <property type="protein sequence ID" value="KIM32927.1"/>
    <property type="molecule type" value="Genomic_DNA"/>
</dbReference>
<keyword evidence="10 15" id="KW-1015">Disulfide bond</keyword>
<dbReference type="Pfam" id="PF00734">
    <property type="entry name" value="CBM_1"/>
    <property type="match status" value="1"/>
</dbReference>
<evidence type="ECO:0000259" key="18">
    <source>
        <dbReference type="PROSITE" id="PS51164"/>
    </source>
</evidence>
<dbReference type="Pfam" id="PF03443">
    <property type="entry name" value="AA9"/>
    <property type="match status" value="1"/>
</dbReference>
<gene>
    <name evidence="19" type="ORF">M408DRAFT_20258</name>
</gene>
<dbReference type="CDD" id="cd21175">
    <property type="entry name" value="LPMO_AA9"/>
    <property type="match status" value="1"/>
</dbReference>
<feature type="chain" id="PRO_5002171067" description="AA9 family lytic polysaccharide monooxygenase" evidence="17">
    <location>
        <begin position="20"/>
        <end position="308"/>
    </location>
</feature>
<dbReference type="SMART" id="SM00236">
    <property type="entry name" value="fCBD"/>
    <property type="match status" value="1"/>
</dbReference>
<dbReference type="PANTHER" id="PTHR33353">
    <property type="entry name" value="PUTATIVE (AFU_ORTHOLOGUE AFUA_1G12560)-RELATED"/>
    <property type="match status" value="1"/>
</dbReference>
<evidence type="ECO:0000256" key="14">
    <source>
        <dbReference type="ARBA" id="ARBA00045077"/>
    </source>
</evidence>
<keyword evidence="12 15" id="KW-0624">Polysaccharide degradation</keyword>
<evidence type="ECO:0000256" key="7">
    <source>
        <dbReference type="ARBA" id="ARBA00023002"/>
    </source>
</evidence>
<dbReference type="HOGENOM" id="CLU_031730_0_1_1"/>
<keyword evidence="9" id="KW-0503">Monooxygenase</keyword>
<feature type="domain" description="CBM1" evidence="18">
    <location>
        <begin position="272"/>
        <end position="307"/>
    </location>
</feature>
<dbReference type="PROSITE" id="PS00562">
    <property type="entry name" value="CBM1_1"/>
    <property type="match status" value="1"/>
</dbReference>
<reference evidence="20" key="2">
    <citation type="submission" date="2015-01" db="EMBL/GenBank/DDBJ databases">
        <title>Evolutionary Origins and Diversification of the Mycorrhizal Mutualists.</title>
        <authorList>
            <consortium name="DOE Joint Genome Institute"/>
            <consortium name="Mycorrhizal Genomics Consortium"/>
            <person name="Kohler A."/>
            <person name="Kuo A."/>
            <person name="Nagy L.G."/>
            <person name="Floudas D."/>
            <person name="Copeland A."/>
            <person name="Barry K.W."/>
            <person name="Cichocki N."/>
            <person name="Veneault-Fourrey C."/>
            <person name="LaButti K."/>
            <person name="Lindquist E.A."/>
            <person name="Lipzen A."/>
            <person name="Lundell T."/>
            <person name="Morin E."/>
            <person name="Murat C."/>
            <person name="Riley R."/>
            <person name="Ohm R."/>
            <person name="Sun H."/>
            <person name="Tunlid A."/>
            <person name="Henrissat B."/>
            <person name="Grigoriev I.V."/>
            <person name="Hibbett D.S."/>
            <person name="Martin F."/>
        </authorList>
    </citation>
    <scope>NUCLEOTIDE SEQUENCE [LARGE SCALE GENOMIC DNA]</scope>
    <source>
        <strain evidence="20">MAFF 305830</strain>
    </source>
</reference>
<protein>
    <recommendedName>
        <fullName evidence="15">AA9 family lytic polysaccharide monooxygenase</fullName>
        <ecNumber evidence="15">1.14.99.56</ecNumber>
    </recommendedName>
    <alternativeName>
        <fullName evidence="15">Endo-beta-1,4-glucanase</fullName>
    </alternativeName>
    <alternativeName>
        <fullName evidence="15">Glycosyl hydrolase 61 family protein</fullName>
    </alternativeName>
</protein>
<dbReference type="Proteomes" id="UP000054097">
    <property type="component" value="Unassembled WGS sequence"/>
</dbReference>
<evidence type="ECO:0000256" key="16">
    <source>
        <dbReference type="SAM" id="MobiDB-lite"/>
    </source>
</evidence>
<comment type="subcellular location">
    <subcellularLocation>
        <location evidence="2 15">Secreted</location>
    </subcellularLocation>
</comment>
<keyword evidence="3 15" id="KW-0964">Secreted</keyword>
<dbReference type="Gene3D" id="2.70.50.70">
    <property type="match status" value="1"/>
</dbReference>
<feature type="region of interest" description="Disordered" evidence="16">
    <location>
        <begin position="242"/>
        <end position="269"/>
    </location>
</feature>
<dbReference type="GO" id="GO:0004497">
    <property type="term" value="F:monooxygenase activity"/>
    <property type="evidence" value="ECO:0007669"/>
    <property type="project" value="UniProtKB-KW"/>
</dbReference>
<evidence type="ECO:0000256" key="5">
    <source>
        <dbReference type="ARBA" id="ARBA00022729"/>
    </source>
</evidence>
<dbReference type="AlphaFoldDB" id="A0A0C2XVL3"/>
<dbReference type="SUPFAM" id="SSF57180">
    <property type="entry name" value="Cellulose-binding domain"/>
    <property type="match status" value="1"/>
</dbReference>
<dbReference type="GO" id="GO:0046872">
    <property type="term" value="F:metal ion binding"/>
    <property type="evidence" value="ECO:0007669"/>
    <property type="project" value="UniProtKB-KW"/>
</dbReference>
<evidence type="ECO:0000256" key="11">
    <source>
        <dbReference type="ARBA" id="ARBA00023277"/>
    </source>
</evidence>
<evidence type="ECO:0000256" key="8">
    <source>
        <dbReference type="ARBA" id="ARBA00023008"/>
    </source>
</evidence>
<dbReference type="PANTHER" id="PTHR33353:SF9">
    <property type="entry name" value="ENDOGLUCANASE II"/>
    <property type="match status" value="1"/>
</dbReference>
<evidence type="ECO:0000256" key="17">
    <source>
        <dbReference type="SAM" id="SignalP"/>
    </source>
</evidence>
<evidence type="ECO:0000256" key="4">
    <source>
        <dbReference type="ARBA" id="ARBA00022723"/>
    </source>
</evidence>
<dbReference type="GO" id="GO:0030245">
    <property type="term" value="P:cellulose catabolic process"/>
    <property type="evidence" value="ECO:0007669"/>
    <property type="project" value="UniProtKB-UniRule"/>
</dbReference>
<dbReference type="EC" id="1.14.99.56" evidence="15"/>
<evidence type="ECO:0000256" key="1">
    <source>
        <dbReference type="ARBA" id="ARBA00001973"/>
    </source>
</evidence>
<evidence type="ECO:0000256" key="15">
    <source>
        <dbReference type="RuleBase" id="RU368122"/>
    </source>
</evidence>
<proteinExistence type="inferred from homology"/>
<keyword evidence="5 17" id="KW-0732">Signal</keyword>
<comment type="cofactor">
    <cofactor evidence="1">
        <name>Cu(2+)</name>
        <dbReference type="ChEBI" id="CHEBI:29036"/>
    </cofactor>
</comment>
<sequence>MKVSTTLLSALVAASSVAAHATFQEFWSGSTDQAGTCVRKPQNNNPVSSVTSADIACNANPSASTALCTVAAGGKASVEMHQQPGDRSCSNEAIGGNHDGPVIVYMAKVDNALTASATSAKWFKVAQLGLISKDVWGTDSLNSNCGKFEFTVPSCIPSGNYLVRAEVIALHVAGQLNGAQPYVSCFTVNVTGGGSTQPPTVSFPGAYSATDPGIKFDIYGSYTSYTVPGPAVFTCGGGTGTPVTTPQQGTTTSTTKPITTPTTTSSTAANTPGAALYQQCGGKDWKGATTCSSGTCKVSNEFYSQCLP</sequence>
<evidence type="ECO:0000256" key="13">
    <source>
        <dbReference type="ARBA" id="ARBA00044502"/>
    </source>
</evidence>
<dbReference type="InterPro" id="IPR049892">
    <property type="entry name" value="AA9"/>
</dbReference>
<dbReference type="OrthoDB" id="3238762at2759"/>
<keyword evidence="7" id="KW-0560">Oxidoreductase</keyword>
<evidence type="ECO:0000256" key="3">
    <source>
        <dbReference type="ARBA" id="ARBA00022525"/>
    </source>
</evidence>
<evidence type="ECO:0000256" key="6">
    <source>
        <dbReference type="ARBA" id="ARBA00023001"/>
    </source>
</evidence>
<evidence type="ECO:0000256" key="9">
    <source>
        <dbReference type="ARBA" id="ARBA00023033"/>
    </source>
</evidence>
<keyword evidence="20" id="KW-1185">Reference proteome</keyword>
<comment type="domain">
    <text evidence="15">Has a modular structure: an endo-beta-1,4-glucanase catalytic module at the N-terminus, a linker rich in serines and threonines, and a C-terminal carbohydrate-binding module (CBM).</text>
</comment>
<comment type="catalytic activity">
    <reaction evidence="14 15">
        <text>[(1-&gt;4)-beta-D-glucosyl]n+m + reduced acceptor + O2 = 4-dehydro-beta-D-glucosyl-[(1-&gt;4)-beta-D-glucosyl]n-1 + [(1-&gt;4)-beta-D-glucosyl]m + acceptor + H2O.</text>
        <dbReference type="EC" id="1.14.99.56"/>
    </reaction>
</comment>
<keyword evidence="11 15" id="KW-0119">Carbohydrate metabolism</keyword>
<dbReference type="STRING" id="933852.A0A0C2XVL3"/>
<dbReference type="GO" id="GO:0008810">
    <property type="term" value="F:cellulase activity"/>
    <property type="evidence" value="ECO:0007669"/>
    <property type="project" value="UniProtKB-UniRule"/>
</dbReference>
<accession>A0A0C2XVL3</accession>
<evidence type="ECO:0000256" key="10">
    <source>
        <dbReference type="ARBA" id="ARBA00023157"/>
    </source>
</evidence>
<dbReference type="InterPro" id="IPR035971">
    <property type="entry name" value="CBD_sf"/>
</dbReference>
<evidence type="ECO:0000313" key="20">
    <source>
        <dbReference type="Proteomes" id="UP000054097"/>
    </source>
</evidence>
<dbReference type="InterPro" id="IPR000254">
    <property type="entry name" value="CBD"/>
</dbReference>
<comment type="similarity">
    <text evidence="13">Belongs to the polysaccharide monooxygenase AA9 family.</text>
</comment>
<evidence type="ECO:0000256" key="12">
    <source>
        <dbReference type="ARBA" id="ARBA00023326"/>
    </source>
</evidence>
<keyword evidence="8" id="KW-0186">Copper</keyword>